<dbReference type="RefSeq" id="WP_245743392.1">
    <property type="nucleotide sequence ID" value="NZ_FNCC01000001.1"/>
</dbReference>
<dbReference type="Gene3D" id="1.25.40.20">
    <property type="entry name" value="Ankyrin repeat-containing domain"/>
    <property type="match status" value="1"/>
</dbReference>
<evidence type="ECO:0000313" key="2">
    <source>
        <dbReference type="Proteomes" id="UP000199623"/>
    </source>
</evidence>
<gene>
    <name evidence="1" type="ORF">SAMN05216553_101147</name>
</gene>
<accession>A0A1G7K9L4</accession>
<keyword evidence="2" id="KW-1185">Reference proteome</keyword>
<protein>
    <recommendedName>
        <fullName evidence="3">Ankyrin repeat-containing protein</fullName>
    </recommendedName>
</protein>
<dbReference type="EMBL" id="FNCC01000001">
    <property type="protein sequence ID" value="SDF33654.1"/>
    <property type="molecule type" value="Genomic_DNA"/>
</dbReference>
<organism evidence="1 2">
    <name type="scientific">Lentzea fradiae</name>
    <dbReference type="NCBI Taxonomy" id="200378"/>
    <lineage>
        <taxon>Bacteria</taxon>
        <taxon>Bacillati</taxon>
        <taxon>Actinomycetota</taxon>
        <taxon>Actinomycetes</taxon>
        <taxon>Pseudonocardiales</taxon>
        <taxon>Pseudonocardiaceae</taxon>
        <taxon>Lentzea</taxon>
    </lineage>
</organism>
<sequence length="281" mass="30203">MRGFHELHLAAAFGTADEVAALISETEDIDVFFEGRTALWQAVNARNHVSAALLLAAGADPARPMMSGWSPARLSLATDHPLPTTEVLTQQERAAIAERDRLVAALAGVPEFDGYSIACVAGIDADEAVRRLEAEVLPPGEVPAQLDWWEEPFADDTEVVVGVTDVPGGCVVVQPWSYAASLPVVTRPLSAGTVTYSMYANPKSGNQGSIDRDGAAVDRDLLPGGRSVEDDGTAGVFLAHLYVHEPIAYCCAYTGLRPENPRAFTGPDRWVLLPDRIRWDL</sequence>
<dbReference type="InterPro" id="IPR036770">
    <property type="entry name" value="Ankyrin_rpt-contain_sf"/>
</dbReference>
<dbReference type="STRING" id="200378.SAMN05216553_101147"/>
<dbReference type="Pfam" id="PF00023">
    <property type="entry name" value="Ank"/>
    <property type="match status" value="1"/>
</dbReference>
<evidence type="ECO:0000313" key="1">
    <source>
        <dbReference type="EMBL" id="SDF33654.1"/>
    </source>
</evidence>
<dbReference type="Proteomes" id="UP000199623">
    <property type="component" value="Unassembled WGS sequence"/>
</dbReference>
<reference evidence="2" key="1">
    <citation type="submission" date="2016-10" db="EMBL/GenBank/DDBJ databases">
        <authorList>
            <person name="Varghese N."/>
            <person name="Submissions S."/>
        </authorList>
    </citation>
    <scope>NUCLEOTIDE SEQUENCE [LARGE SCALE GENOMIC DNA]</scope>
    <source>
        <strain evidence="2">CGMCC 4.3506</strain>
    </source>
</reference>
<dbReference type="SUPFAM" id="SSF48403">
    <property type="entry name" value="Ankyrin repeat"/>
    <property type="match status" value="1"/>
</dbReference>
<dbReference type="SMART" id="SM00248">
    <property type="entry name" value="ANK"/>
    <property type="match status" value="2"/>
</dbReference>
<evidence type="ECO:0008006" key="3">
    <source>
        <dbReference type="Google" id="ProtNLM"/>
    </source>
</evidence>
<dbReference type="AlphaFoldDB" id="A0A1G7K9L4"/>
<name>A0A1G7K9L4_9PSEU</name>
<proteinExistence type="predicted"/>
<dbReference type="InterPro" id="IPR002110">
    <property type="entry name" value="Ankyrin_rpt"/>
</dbReference>